<reference evidence="1 2" key="1">
    <citation type="journal article" date="2010" name="Stand. Genomic Sci.">
        <title>Complete genome sequence of Archaeoglobus profundus type strain (AV18).</title>
        <authorList>
            <person name="von Jan M."/>
            <person name="Lapidus A."/>
            <person name="Del Rio T.G."/>
            <person name="Copeland A."/>
            <person name="Tice H."/>
            <person name="Cheng J.F."/>
            <person name="Lucas S."/>
            <person name="Chen F."/>
            <person name="Nolan M."/>
            <person name="Goodwin L."/>
            <person name="Han C."/>
            <person name="Pitluck S."/>
            <person name="Liolios K."/>
            <person name="Ivanova N."/>
            <person name="Mavromatis K."/>
            <person name="Ovchinnikova G."/>
            <person name="Chertkov O."/>
            <person name="Pati A."/>
            <person name="Chen A."/>
            <person name="Palaniappan K."/>
            <person name="Land M."/>
            <person name="Hauser L."/>
            <person name="Chang Y.J."/>
            <person name="Jeffries C.D."/>
            <person name="Saunders E."/>
            <person name="Brettin T."/>
            <person name="Detter J.C."/>
            <person name="Chain P."/>
            <person name="Eichinger K."/>
            <person name="Huber H."/>
            <person name="Spring S."/>
            <person name="Rohde M."/>
            <person name="Goker M."/>
            <person name="Wirth R."/>
            <person name="Woyke T."/>
            <person name="Bristow J."/>
            <person name="Eisen J.A."/>
            <person name="Markowitz V."/>
            <person name="Hugenholtz P."/>
            <person name="Kyrpides N.C."/>
            <person name="Klenk H.P."/>
        </authorList>
    </citation>
    <scope>NUCLEOTIDE SEQUENCE [LARGE SCALE GENOMIC DNA]</scope>
    <source>
        <strain evidence="2">DSM 5631 / JCM 9629 / NBRC 100127 / Av18</strain>
    </source>
</reference>
<protein>
    <submittedName>
        <fullName evidence="1">Uncharacterized protein</fullName>
    </submittedName>
</protein>
<dbReference type="AlphaFoldDB" id="D2RDM1"/>
<gene>
    <name evidence="1" type="ordered locus">Arcpr_1160</name>
</gene>
<evidence type="ECO:0000313" key="1">
    <source>
        <dbReference type="EMBL" id="ADB58215.1"/>
    </source>
</evidence>
<organism evidence="1 2">
    <name type="scientific">Archaeoglobus profundus (strain DSM 5631 / JCM 9629 / NBRC 100127 / Av18)</name>
    <dbReference type="NCBI Taxonomy" id="572546"/>
    <lineage>
        <taxon>Archaea</taxon>
        <taxon>Methanobacteriati</taxon>
        <taxon>Methanobacteriota</taxon>
        <taxon>Archaeoglobi</taxon>
        <taxon>Archaeoglobales</taxon>
        <taxon>Archaeoglobaceae</taxon>
        <taxon>Archaeoglobus</taxon>
    </lineage>
</organism>
<sequence length="156" mass="18083">MRIDEEKLKEFEKIYNEKIEKSKPKYCPNCGESGLDAVVLYDVKPNEITVVYDCYCKKCGWSGEISPDSVANIDFQTTSEESEEVCCVCGHPLAMHIDEDDGWRCHCLGPDGYQCECFLRKNRAKGDITYYSLKKRVEQFKEELKKELKLLLEEDD</sequence>
<accession>D2RDM1</accession>
<name>D2RDM1_ARCPA</name>
<dbReference type="Proteomes" id="UP000001901">
    <property type="component" value="Chromosome"/>
</dbReference>
<dbReference type="HOGENOM" id="CLU_1682593_0_0_2"/>
<dbReference type="GeneID" id="8739842"/>
<evidence type="ECO:0000313" key="2">
    <source>
        <dbReference type="Proteomes" id="UP000001901"/>
    </source>
</evidence>
<dbReference type="RefSeq" id="WP_012940551.1">
    <property type="nucleotide sequence ID" value="NC_013741.1"/>
</dbReference>
<dbReference type="STRING" id="572546.Arcpr_1160"/>
<proteinExistence type="predicted"/>
<dbReference type="PaxDb" id="572546-Arcpr_1160"/>
<keyword evidence="2" id="KW-1185">Reference proteome</keyword>
<dbReference type="KEGG" id="apo:Arcpr_1160"/>
<dbReference type="EMBL" id="CP001857">
    <property type="protein sequence ID" value="ADB58215.1"/>
    <property type="molecule type" value="Genomic_DNA"/>
</dbReference>